<dbReference type="EMBL" id="CP000473">
    <property type="protein sequence ID" value="ABJ87766.1"/>
    <property type="molecule type" value="Genomic_DNA"/>
</dbReference>
<dbReference type="PROSITE" id="PS51007">
    <property type="entry name" value="CYTC"/>
    <property type="match status" value="1"/>
</dbReference>
<feature type="chain" id="PRO_5004162507" description="Cytochrome c domain-containing protein" evidence="5">
    <location>
        <begin position="20"/>
        <end position="122"/>
    </location>
</feature>
<proteinExistence type="predicted"/>
<dbReference type="InterPro" id="IPR036909">
    <property type="entry name" value="Cyt_c-like_dom_sf"/>
</dbReference>
<dbReference type="eggNOG" id="COG2010">
    <property type="taxonomic scope" value="Bacteria"/>
</dbReference>
<protein>
    <recommendedName>
        <fullName evidence="6">Cytochrome c domain-containing protein</fullName>
    </recommendedName>
</protein>
<dbReference type="GO" id="GO:0046872">
    <property type="term" value="F:metal ion binding"/>
    <property type="evidence" value="ECO:0007669"/>
    <property type="project" value="UniProtKB-KW"/>
</dbReference>
<dbReference type="GO" id="GO:0020037">
    <property type="term" value="F:heme binding"/>
    <property type="evidence" value="ECO:0007669"/>
    <property type="project" value="InterPro"/>
</dbReference>
<evidence type="ECO:0000256" key="4">
    <source>
        <dbReference type="PROSITE-ProRule" id="PRU00433"/>
    </source>
</evidence>
<keyword evidence="1 4" id="KW-0349">Heme</keyword>
<dbReference type="KEGG" id="sus:Acid_6849"/>
<keyword evidence="5" id="KW-0732">Signal</keyword>
<keyword evidence="2 4" id="KW-0479">Metal-binding</keyword>
<dbReference type="OrthoDB" id="74193at2"/>
<name>Q01RF4_SOLUE</name>
<dbReference type="STRING" id="234267.Acid_6849"/>
<dbReference type="SUPFAM" id="SSF46626">
    <property type="entry name" value="Cytochrome c"/>
    <property type="match status" value="1"/>
</dbReference>
<dbReference type="GO" id="GO:0009055">
    <property type="term" value="F:electron transfer activity"/>
    <property type="evidence" value="ECO:0007669"/>
    <property type="project" value="InterPro"/>
</dbReference>
<reference evidence="7" key="1">
    <citation type="submission" date="2006-10" db="EMBL/GenBank/DDBJ databases">
        <title>Complete sequence of Solibacter usitatus Ellin6076.</title>
        <authorList>
            <consortium name="US DOE Joint Genome Institute"/>
            <person name="Copeland A."/>
            <person name="Lucas S."/>
            <person name="Lapidus A."/>
            <person name="Barry K."/>
            <person name="Detter J.C."/>
            <person name="Glavina del Rio T."/>
            <person name="Hammon N."/>
            <person name="Israni S."/>
            <person name="Dalin E."/>
            <person name="Tice H."/>
            <person name="Pitluck S."/>
            <person name="Thompson L.S."/>
            <person name="Brettin T."/>
            <person name="Bruce D."/>
            <person name="Han C."/>
            <person name="Tapia R."/>
            <person name="Gilna P."/>
            <person name="Schmutz J."/>
            <person name="Larimer F."/>
            <person name="Land M."/>
            <person name="Hauser L."/>
            <person name="Kyrpides N."/>
            <person name="Mikhailova N."/>
            <person name="Janssen P.H."/>
            <person name="Kuske C.R."/>
            <person name="Richardson P."/>
        </authorList>
    </citation>
    <scope>NUCLEOTIDE SEQUENCE</scope>
    <source>
        <strain evidence="7">Ellin6076</strain>
    </source>
</reference>
<feature type="signal peptide" evidence="5">
    <location>
        <begin position="1"/>
        <end position="19"/>
    </location>
</feature>
<dbReference type="Gene3D" id="1.10.760.10">
    <property type="entry name" value="Cytochrome c-like domain"/>
    <property type="match status" value="1"/>
</dbReference>
<organism evidence="7">
    <name type="scientific">Solibacter usitatus (strain Ellin6076)</name>
    <dbReference type="NCBI Taxonomy" id="234267"/>
    <lineage>
        <taxon>Bacteria</taxon>
        <taxon>Pseudomonadati</taxon>
        <taxon>Acidobacteriota</taxon>
        <taxon>Terriglobia</taxon>
        <taxon>Bryobacterales</taxon>
        <taxon>Solibacteraceae</taxon>
        <taxon>Candidatus Solibacter</taxon>
    </lineage>
</organism>
<sequence precursor="true">MKIVTVIGMILAGTLPALSQAPASDTTKGKELFLKYGCYQCHGYSGQNGPGKPLVPMKFGQAAFTMYLRNPIKPNQMNWMPSYSDKVLTNVQLGDIYAYIKTLPEAPAAEDIPLLNDIKAGK</sequence>
<evidence type="ECO:0000256" key="5">
    <source>
        <dbReference type="SAM" id="SignalP"/>
    </source>
</evidence>
<dbReference type="AlphaFoldDB" id="Q01RF4"/>
<evidence type="ECO:0000256" key="1">
    <source>
        <dbReference type="ARBA" id="ARBA00022617"/>
    </source>
</evidence>
<evidence type="ECO:0000256" key="2">
    <source>
        <dbReference type="ARBA" id="ARBA00022723"/>
    </source>
</evidence>
<feature type="domain" description="Cytochrome c" evidence="6">
    <location>
        <begin position="24"/>
        <end position="104"/>
    </location>
</feature>
<accession>Q01RF4</accession>
<dbReference type="InterPro" id="IPR009056">
    <property type="entry name" value="Cyt_c-like_dom"/>
</dbReference>
<dbReference type="Pfam" id="PF13442">
    <property type="entry name" value="Cytochrome_CBB3"/>
    <property type="match status" value="1"/>
</dbReference>
<evidence type="ECO:0000313" key="7">
    <source>
        <dbReference type="EMBL" id="ABJ87766.1"/>
    </source>
</evidence>
<gene>
    <name evidence="7" type="ordered locus">Acid_6849</name>
</gene>
<dbReference type="HOGENOM" id="CLU_1955393_0_0_0"/>
<dbReference type="InParanoid" id="Q01RF4"/>
<evidence type="ECO:0000256" key="3">
    <source>
        <dbReference type="ARBA" id="ARBA00023004"/>
    </source>
</evidence>
<evidence type="ECO:0000259" key="6">
    <source>
        <dbReference type="PROSITE" id="PS51007"/>
    </source>
</evidence>
<keyword evidence="3 4" id="KW-0408">Iron</keyword>